<accession>A0A846WB66</accession>
<dbReference type="Pfam" id="PF24088">
    <property type="entry name" value="DUF7373"/>
    <property type="match status" value="1"/>
</dbReference>
<sequence length="399" mass="43208">MIAVLSRKPACAALATVLLTGLLACGSGEEPGAATDPPVDLATLDVGNYPTQPRVVGAVASMDQARFIEAERLGDHVPAPADIDPRFVHTNPSIASVFIDPEAALGKIMAVDRFAEIAPDFIGGFVSSAQTAPDNRGIDMVNAVMIFPDAQKATAAATALEQLDFGYAPNNQPIEIPGYPAAKAHWQPDQQSIGSWFATGHLVIYTWFFDYLKIWLGKVDKQALLELTRKSLDTIVPSVANFTPTADLMTLQRDREGMLGRTAPRPREDSWLNPPGVYAGRTARHFTSDPVSTTAMIADNGVDLYASDGADVYRARDIAGAQAVRDELGGLTRKFTAADPPKNLPSARCKEYIGRNQRFAIRFYCAVSYDRYAAYVWSNQLLDVQQRAAAQYALLVNAS</sequence>
<dbReference type="AlphaFoldDB" id="A0A846WB66"/>
<evidence type="ECO:0000313" key="5">
    <source>
        <dbReference type="Proteomes" id="UP000572007"/>
    </source>
</evidence>
<feature type="domain" description="DUF7373" evidence="2">
    <location>
        <begin position="57"/>
        <end position="246"/>
    </location>
</feature>
<feature type="domain" description="DUF7373" evidence="3">
    <location>
        <begin position="258"/>
        <end position="398"/>
    </location>
</feature>
<dbReference type="RefSeq" id="WP_067641245.1">
    <property type="nucleotide sequence ID" value="NZ_JAAXOM010000007.1"/>
</dbReference>
<keyword evidence="5" id="KW-1185">Reference proteome</keyword>
<dbReference type="PROSITE" id="PS51257">
    <property type="entry name" value="PROKAR_LIPOPROTEIN"/>
    <property type="match status" value="1"/>
</dbReference>
<evidence type="ECO:0000259" key="2">
    <source>
        <dbReference type="Pfam" id="PF24088"/>
    </source>
</evidence>
<reference evidence="4 5" key="1">
    <citation type="submission" date="2020-04" db="EMBL/GenBank/DDBJ databases">
        <title>MicrobeNet Type strains.</title>
        <authorList>
            <person name="Nicholson A.C."/>
        </authorList>
    </citation>
    <scope>NUCLEOTIDE SEQUENCE [LARGE SCALE GENOMIC DNA]</scope>
    <source>
        <strain evidence="4 5">DSM 44960</strain>
    </source>
</reference>
<proteinExistence type="predicted"/>
<dbReference type="EMBL" id="JAAXOM010000007">
    <property type="protein sequence ID" value="NKX90521.1"/>
    <property type="molecule type" value="Genomic_DNA"/>
</dbReference>
<evidence type="ECO:0000313" key="4">
    <source>
        <dbReference type="EMBL" id="NKX90521.1"/>
    </source>
</evidence>
<keyword evidence="1" id="KW-0732">Signal</keyword>
<name>A0A846WB66_9NOCA</name>
<dbReference type="Proteomes" id="UP000572007">
    <property type="component" value="Unassembled WGS sequence"/>
</dbReference>
<feature type="signal peptide" evidence="1">
    <location>
        <begin position="1"/>
        <end position="26"/>
    </location>
</feature>
<feature type="chain" id="PRO_5039050219" evidence="1">
    <location>
        <begin position="27"/>
        <end position="399"/>
    </location>
</feature>
<evidence type="ECO:0000256" key="1">
    <source>
        <dbReference type="SAM" id="SignalP"/>
    </source>
</evidence>
<comment type="caution">
    <text evidence="4">The sequence shown here is derived from an EMBL/GenBank/DDBJ whole genome shotgun (WGS) entry which is preliminary data.</text>
</comment>
<dbReference type="InterPro" id="IPR056463">
    <property type="entry name" value="DUF7373_C"/>
</dbReference>
<evidence type="ECO:0000259" key="3">
    <source>
        <dbReference type="Pfam" id="PF24092"/>
    </source>
</evidence>
<gene>
    <name evidence="4" type="ORF">HGA10_24870</name>
</gene>
<organism evidence="4 5">
    <name type="scientific">Nocardia coubleae</name>
    <dbReference type="NCBI Taxonomy" id="356147"/>
    <lineage>
        <taxon>Bacteria</taxon>
        <taxon>Bacillati</taxon>
        <taxon>Actinomycetota</taxon>
        <taxon>Actinomycetes</taxon>
        <taxon>Mycobacteriales</taxon>
        <taxon>Nocardiaceae</taxon>
        <taxon>Nocardia</taxon>
    </lineage>
</organism>
<dbReference type="Pfam" id="PF24092">
    <property type="entry name" value="DUF7373_C"/>
    <property type="match status" value="1"/>
</dbReference>
<protein>
    <submittedName>
        <fullName evidence="4">Uncharacterized protein</fullName>
    </submittedName>
</protein>
<dbReference type="InterPro" id="IPR055797">
    <property type="entry name" value="DUF7373"/>
</dbReference>